<gene>
    <name evidence="1" type="ORF">RAK27_05600</name>
</gene>
<protein>
    <recommendedName>
        <fullName evidence="3">DUF1642 domain-containing protein</fullName>
    </recommendedName>
</protein>
<comment type="caution">
    <text evidence="1">The sequence shown here is derived from an EMBL/GenBank/DDBJ whole genome shotgun (WGS) entry which is preliminary data.</text>
</comment>
<evidence type="ECO:0008006" key="3">
    <source>
        <dbReference type="Google" id="ProtNLM"/>
    </source>
</evidence>
<dbReference type="AlphaFoldDB" id="A0AAW9K192"/>
<dbReference type="Proteomes" id="UP001290462">
    <property type="component" value="Unassembled WGS sequence"/>
</dbReference>
<accession>A0AAW9K192</accession>
<dbReference type="RefSeq" id="WP_056998881.1">
    <property type="nucleotide sequence ID" value="NZ_BJOJ01000019.1"/>
</dbReference>
<evidence type="ECO:0000313" key="1">
    <source>
        <dbReference type="EMBL" id="MDZ5758129.1"/>
    </source>
</evidence>
<evidence type="ECO:0000313" key="2">
    <source>
        <dbReference type="Proteomes" id="UP001290462"/>
    </source>
</evidence>
<proteinExistence type="predicted"/>
<sequence length="198" mass="22833">MSLYSYIGTEKKMPVAEPPAENIVAMIARDTLDKGVTDEMVLSYLQNQTGDDSLTLDQIAFFDTEKEIVGGFEILNLTNSTDIKKHFTTKFVYECSDFPVWEPIENETNTGDEYTFEQITQYQQMMDEARAVNAVQQTSFMDVLEKCFEDTDKVELYTCWMGEEGVREAQRRVEKWDIVKANPLLLDLGEKEFLVIEK</sequence>
<dbReference type="EMBL" id="JAVBVO010000003">
    <property type="protein sequence ID" value="MDZ5758129.1"/>
    <property type="molecule type" value="Genomic_DNA"/>
</dbReference>
<organism evidence="1 2">
    <name type="scientific">Carnobacterium maltaromaticum</name>
    <name type="common">Carnobacterium piscicola</name>
    <dbReference type="NCBI Taxonomy" id="2751"/>
    <lineage>
        <taxon>Bacteria</taxon>
        <taxon>Bacillati</taxon>
        <taxon>Bacillota</taxon>
        <taxon>Bacilli</taxon>
        <taxon>Lactobacillales</taxon>
        <taxon>Carnobacteriaceae</taxon>
        <taxon>Carnobacterium</taxon>
    </lineage>
</organism>
<dbReference type="GeneID" id="83605826"/>
<reference evidence="1" key="1">
    <citation type="submission" date="2023-08" db="EMBL/GenBank/DDBJ databases">
        <title>Genomic characterization of piscicolin 126 produced by Carnobacterium maltaromaticum CM22 strain isolated from salmon (Salmo salar).</title>
        <authorList>
            <person name="Gonzalez-Gragera E."/>
            <person name="Garcia-Lopez J.D."/>
            <person name="Teso-Perez C."/>
            <person name="Gimenez-Hernandez I."/>
            <person name="Peralta-Sanchez J.M."/>
            <person name="Valdivia E."/>
            <person name="Montalban-Lopez M."/>
            <person name="Martin-Platero A.M."/>
            <person name="Banos A."/>
            <person name="Martinez-Bueno M."/>
        </authorList>
    </citation>
    <scope>NUCLEOTIDE SEQUENCE</scope>
    <source>
        <strain evidence="1">CM22</strain>
    </source>
</reference>
<name>A0AAW9K192_CARML</name>